<reference evidence="2" key="1">
    <citation type="submission" date="2021-11" db="EMBL/GenBank/DDBJ databases">
        <title>Streptomyces corallinus and Kineosporia corallina sp. nov., two new coral-derived marine actinobacteria.</title>
        <authorList>
            <person name="Buangrab K."/>
            <person name="Sutthacheep M."/>
            <person name="Yeemin T."/>
            <person name="Harunari E."/>
            <person name="Igarashi Y."/>
            <person name="Sripreechasak P."/>
            <person name="Kanchanasin P."/>
            <person name="Tanasupawat S."/>
            <person name="Phongsopitanun W."/>
        </authorList>
    </citation>
    <scope>NUCLEOTIDE SEQUENCE</scope>
    <source>
        <strain evidence="2">JCM 31032</strain>
    </source>
</reference>
<dbReference type="EMBL" id="JAJOMB010000004">
    <property type="protein sequence ID" value="MCD5311217.1"/>
    <property type="molecule type" value="Genomic_DNA"/>
</dbReference>
<dbReference type="Pfam" id="PF00144">
    <property type="entry name" value="Beta-lactamase"/>
    <property type="match status" value="1"/>
</dbReference>
<dbReference type="Gene3D" id="3.40.710.10">
    <property type="entry name" value="DD-peptidase/beta-lactamase superfamily"/>
    <property type="match status" value="1"/>
</dbReference>
<gene>
    <name evidence="2" type="ORF">LR394_09930</name>
</gene>
<dbReference type="RefSeq" id="WP_231440395.1">
    <property type="nucleotide sequence ID" value="NZ_JAJOMB010000004.1"/>
</dbReference>
<dbReference type="InterPro" id="IPR001466">
    <property type="entry name" value="Beta-lactam-related"/>
</dbReference>
<dbReference type="SUPFAM" id="SSF56601">
    <property type="entry name" value="beta-lactamase/transpeptidase-like"/>
    <property type="match status" value="1"/>
</dbReference>
<feature type="domain" description="Beta-lactamase-related" evidence="1">
    <location>
        <begin position="33"/>
        <end position="345"/>
    </location>
</feature>
<dbReference type="PANTHER" id="PTHR46825">
    <property type="entry name" value="D-ALANYL-D-ALANINE-CARBOXYPEPTIDASE/ENDOPEPTIDASE AMPH"/>
    <property type="match status" value="1"/>
</dbReference>
<evidence type="ECO:0000313" key="3">
    <source>
        <dbReference type="Proteomes" id="UP001138997"/>
    </source>
</evidence>
<organism evidence="2 3">
    <name type="scientific">Kineosporia babensis</name>
    <dbReference type="NCBI Taxonomy" id="499548"/>
    <lineage>
        <taxon>Bacteria</taxon>
        <taxon>Bacillati</taxon>
        <taxon>Actinomycetota</taxon>
        <taxon>Actinomycetes</taxon>
        <taxon>Kineosporiales</taxon>
        <taxon>Kineosporiaceae</taxon>
        <taxon>Kineosporia</taxon>
    </lineage>
</organism>
<dbReference type="PANTHER" id="PTHR46825:SF7">
    <property type="entry name" value="D-ALANYL-D-ALANINE CARBOXYPEPTIDASE"/>
    <property type="match status" value="1"/>
</dbReference>
<evidence type="ECO:0000259" key="1">
    <source>
        <dbReference type="Pfam" id="PF00144"/>
    </source>
</evidence>
<dbReference type="InterPro" id="IPR050491">
    <property type="entry name" value="AmpC-like"/>
</dbReference>
<dbReference type="Proteomes" id="UP001138997">
    <property type="component" value="Unassembled WGS sequence"/>
</dbReference>
<proteinExistence type="predicted"/>
<dbReference type="InterPro" id="IPR012338">
    <property type="entry name" value="Beta-lactam/transpept-like"/>
</dbReference>
<protein>
    <submittedName>
        <fullName evidence="2">Beta-lactamase family protein</fullName>
    </submittedName>
</protein>
<name>A0A9X1SSY4_9ACTN</name>
<dbReference type="AlphaFoldDB" id="A0A9X1SSY4"/>
<keyword evidence="3" id="KW-1185">Reference proteome</keyword>
<sequence>MAITGILALSPVMVDAPTKPLQQQADAIVKIGVIGAQVRLTEADGRQRTVTSGVRKINERTRLAGNEHLRIGSISKTFVATVVLQLDAERRLSLDEPVERRLPGVVRGNGNDGRKMTVRQLLQHTAGIQDDYPFMESAEDYRARRFDGYTPQEVVARAMKLKPAFAPGEGWSYSNTGYALLGLIIEKVTGRPWYTEVDRRIVQPLHLSETSWPGRSPFVPRPHAQAYNRYLPEEPLTDVTLLVDADASGGLISTTADLNRFYLALLGGDLLPKPQLRQMLSTVPVNESTNTLWPGSRYGLGIFSRPLPCGGIYYAPSGDQDGWSTRGAVTPDAQRAVTLSMSTTLHDTLENALRQESAAQSLLTTALCD</sequence>
<accession>A0A9X1SSY4</accession>
<evidence type="ECO:0000313" key="2">
    <source>
        <dbReference type="EMBL" id="MCD5311217.1"/>
    </source>
</evidence>
<comment type="caution">
    <text evidence="2">The sequence shown here is derived from an EMBL/GenBank/DDBJ whole genome shotgun (WGS) entry which is preliminary data.</text>
</comment>